<dbReference type="InterPro" id="IPR058738">
    <property type="entry name" value="PH-like_AREL1"/>
</dbReference>
<dbReference type="PROSITE" id="PS50237">
    <property type="entry name" value="HECT"/>
    <property type="match status" value="1"/>
</dbReference>
<dbReference type="EC" id="2.3.2.26" evidence="3"/>
<comment type="pathway">
    <text evidence="2">Protein modification; protein ubiquitination.</text>
</comment>
<dbReference type="CDD" id="cd00078">
    <property type="entry name" value="HECTc"/>
    <property type="match status" value="1"/>
</dbReference>
<proteinExistence type="predicted"/>
<gene>
    <name evidence="10" type="ORF">DPMN_096808</name>
</gene>
<evidence type="ECO:0000313" key="11">
    <source>
        <dbReference type="Proteomes" id="UP000828390"/>
    </source>
</evidence>
<dbReference type="InterPro" id="IPR014756">
    <property type="entry name" value="Ig_E-set"/>
</dbReference>
<evidence type="ECO:0000256" key="6">
    <source>
        <dbReference type="PROSITE-ProRule" id="PRU00087"/>
    </source>
</evidence>
<keyword evidence="5 7" id="KW-0833">Ubl conjugation pathway</keyword>
<reference evidence="10" key="2">
    <citation type="submission" date="2020-11" db="EMBL/GenBank/DDBJ databases">
        <authorList>
            <person name="McCartney M.A."/>
            <person name="Auch B."/>
            <person name="Kono T."/>
            <person name="Mallez S."/>
            <person name="Becker A."/>
            <person name="Gohl D.M."/>
            <person name="Silverstein K.A.T."/>
            <person name="Koren S."/>
            <person name="Bechman K.B."/>
            <person name="Herman A."/>
            <person name="Abrahante J.E."/>
            <person name="Garbe J."/>
        </authorList>
    </citation>
    <scope>NUCLEOTIDE SEQUENCE</scope>
    <source>
        <strain evidence="10">Duluth1</strain>
        <tissue evidence="10">Whole animal</tissue>
    </source>
</reference>
<dbReference type="PANTHER" id="PTHR11254:SF340">
    <property type="entry name" value="APOPTOSIS-RESISTANT E3 UBIQUITIN PROTEIN LIGASE 1"/>
    <property type="match status" value="1"/>
</dbReference>
<dbReference type="SMART" id="SM00119">
    <property type="entry name" value="HECTc"/>
    <property type="match status" value="1"/>
</dbReference>
<dbReference type="GO" id="GO:0005829">
    <property type="term" value="C:cytosol"/>
    <property type="evidence" value="ECO:0007669"/>
    <property type="project" value="TreeGrafter"/>
</dbReference>
<accession>A0A9D4L946</accession>
<dbReference type="Gene3D" id="3.90.1750.10">
    <property type="entry name" value="Hect, E3 ligase catalytic domains"/>
    <property type="match status" value="1"/>
</dbReference>
<keyword evidence="11" id="KW-1185">Reference proteome</keyword>
<keyword evidence="8" id="KW-0472">Membrane</keyword>
<dbReference type="PANTHER" id="PTHR11254">
    <property type="entry name" value="HECT DOMAIN UBIQUITIN-PROTEIN LIGASE"/>
    <property type="match status" value="1"/>
</dbReference>
<dbReference type="Gene3D" id="3.30.2410.10">
    <property type="entry name" value="Hect, E3 ligase catalytic domain"/>
    <property type="match status" value="1"/>
</dbReference>
<evidence type="ECO:0000256" key="7">
    <source>
        <dbReference type="PROSITE-ProRule" id="PRU00104"/>
    </source>
</evidence>
<evidence type="ECO:0000256" key="3">
    <source>
        <dbReference type="ARBA" id="ARBA00012485"/>
    </source>
</evidence>
<feature type="transmembrane region" description="Helical" evidence="8">
    <location>
        <begin position="190"/>
        <end position="211"/>
    </location>
</feature>
<dbReference type="PROSITE" id="PS50194">
    <property type="entry name" value="FILAMIN_REPEAT"/>
    <property type="match status" value="1"/>
</dbReference>
<dbReference type="Pfam" id="PF00630">
    <property type="entry name" value="Filamin"/>
    <property type="match status" value="1"/>
</dbReference>
<dbReference type="InterPro" id="IPR013783">
    <property type="entry name" value="Ig-like_fold"/>
</dbReference>
<protein>
    <recommendedName>
        <fullName evidence="3">HECT-type E3 ubiquitin transferase</fullName>
        <ecNumber evidence="3">2.3.2.26</ecNumber>
    </recommendedName>
</protein>
<dbReference type="InterPro" id="IPR050409">
    <property type="entry name" value="E3_ubiq-protein_ligase"/>
</dbReference>
<name>A0A9D4L946_DREPO</name>
<sequence length="984" mass="112432">MDGNDSTRRIAGTGIIIVVICVSIVIIQSERSAATTDRQFSDWINRNDLAEFRTFLYENEIYSLDDLVHFKPAFQTQFKKASQFLESVESLRHEIALKMWVMEQGFEDTYVTKLTRHSVVGLRQLHALSDDDMMRIAADDKSLNEYKMLQKCVKKLRTYGSDVNQVEQDFLDHHKFGYVPDARSHVYSGWTVIVMVFSGLIVTFVTVWIMFINRLLSTEGPLQSLSTLSKKSLFYLSGQYDIVQNTKVTWNWEEPEVVGKTMTFSVRFFHKSTAPYPVSNKDNITVEISHAGSEVTKTMTLGGVNQEDANLLKVSFTVHKSGEYTICVMIGGRHIKGSPFTKKFEAGPIDASKTGFMNYTSTVVCTPESSYPLTIEARDSYGNIAAYKPGQNNYFKIRVAECGTNEKYFPPTQIFYNSRQKQLTMQIKMERVGCYQASVSYGDINLKNGDFNILVLSSEDHSCVEKNMNKCNNIWYKARLISCNNEKLAKPKKVYIYITPKQLKLKEYFLKIIGKRLFTYRVCPSTKFSFSGYSNQLASYVFTIDDGAQAPVVLAAKDRSIIAATFTKFLLKNIGGSETFQDKQTFFYHEVRNLHLRKSHSTTLVKIERARLLQSSYKAVKSFDVSDWCKNFEISFVGEQGLDWGGLRREWFETVCSHLFDPAMSGLFKRLSDDSQGLVHPNQSKHTEEDLKMFEFAGKVVGKCLYESARGTSLRSSYRQLVKARFSRSFLAQLIGLRVHYKYFETDDPELYKTKIKYIEENDIEGMELTFSEEEYVVGTNGNPGFVKVIDFVLNGSKQEVTNENKLQYLDHLAQYRLANAVRDQIDAFLKGLNELIPDNLLSIFDENELELLMCGMRKYSVADLKTNHVINGSTPTFRRVLEWFWTIIDGFSDEQMARLLQFTTGCSQLPPGGFAELVPKFQISPTYTYNTLPTAHTCFNNLCLPDYDCIEQFHRSLVIAINEGNTALETCICKRPENVDKSS</sequence>
<dbReference type="FunFam" id="3.90.1750.10:FF:000026">
    <property type="entry name" value="E3 ubiquitin-protein ligase HACE1"/>
    <property type="match status" value="1"/>
</dbReference>
<dbReference type="Pfam" id="PF00632">
    <property type="entry name" value="HECT"/>
    <property type="match status" value="1"/>
</dbReference>
<dbReference type="EMBL" id="JAIWYP010000003">
    <property type="protein sequence ID" value="KAH3854270.1"/>
    <property type="molecule type" value="Genomic_DNA"/>
</dbReference>
<dbReference type="SUPFAM" id="SSF56204">
    <property type="entry name" value="Hect, E3 ligase catalytic domain"/>
    <property type="match status" value="1"/>
</dbReference>
<dbReference type="GO" id="GO:0006511">
    <property type="term" value="P:ubiquitin-dependent protein catabolic process"/>
    <property type="evidence" value="ECO:0007669"/>
    <property type="project" value="TreeGrafter"/>
</dbReference>
<evidence type="ECO:0000256" key="4">
    <source>
        <dbReference type="ARBA" id="ARBA00022679"/>
    </source>
</evidence>
<feature type="transmembrane region" description="Helical" evidence="8">
    <location>
        <begin position="6"/>
        <end position="27"/>
    </location>
</feature>
<feature type="active site" description="Glycyl thioester intermediate" evidence="7">
    <location>
        <position position="939"/>
    </location>
</feature>
<dbReference type="GO" id="GO:0043066">
    <property type="term" value="P:negative regulation of apoptotic process"/>
    <property type="evidence" value="ECO:0007669"/>
    <property type="project" value="TreeGrafter"/>
</dbReference>
<evidence type="ECO:0000313" key="10">
    <source>
        <dbReference type="EMBL" id="KAH3854270.1"/>
    </source>
</evidence>
<evidence type="ECO:0000256" key="8">
    <source>
        <dbReference type="SAM" id="Phobius"/>
    </source>
</evidence>
<keyword evidence="8" id="KW-0812">Transmembrane</keyword>
<dbReference type="Gene3D" id="3.30.2160.10">
    <property type="entry name" value="Hect, E3 ligase catalytic domain"/>
    <property type="match status" value="1"/>
</dbReference>
<dbReference type="SUPFAM" id="SSF81296">
    <property type="entry name" value="E set domains"/>
    <property type="match status" value="1"/>
</dbReference>
<dbReference type="FunFam" id="3.30.2160.10:FF:000008">
    <property type="entry name" value="Apoptosis-resistant E3 ubiquitin protein ligase 1"/>
    <property type="match status" value="1"/>
</dbReference>
<organism evidence="10 11">
    <name type="scientific">Dreissena polymorpha</name>
    <name type="common">Zebra mussel</name>
    <name type="synonym">Mytilus polymorpha</name>
    <dbReference type="NCBI Taxonomy" id="45954"/>
    <lineage>
        <taxon>Eukaryota</taxon>
        <taxon>Metazoa</taxon>
        <taxon>Spiralia</taxon>
        <taxon>Lophotrochozoa</taxon>
        <taxon>Mollusca</taxon>
        <taxon>Bivalvia</taxon>
        <taxon>Autobranchia</taxon>
        <taxon>Heteroconchia</taxon>
        <taxon>Euheterodonta</taxon>
        <taxon>Imparidentia</taxon>
        <taxon>Neoheterodontei</taxon>
        <taxon>Myida</taxon>
        <taxon>Dreissenoidea</taxon>
        <taxon>Dreissenidae</taxon>
        <taxon>Dreissena</taxon>
    </lineage>
</organism>
<keyword evidence="8" id="KW-1133">Transmembrane helix</keyword>
<feature type="repeat" description="Filamin" evidence="6">
    <location>
        <begin position="254"/>
        <end position="344"/>
    </location>
</feature>
<dbReference type="GO" id="GO:0061630">
    <property type="term" value="F:ubiquitin protein ligase activity"/>
    <property type="evidence" value="ECO:0007669"/>
    <property type="project" value="UniProtKB-EC"/>
</dbReference>
<dbReference type="Gene3D" id="2.60.40.10">
    <property type="entry name" value="Immunoglobulins"/>
    <property type="match status" value="1"/>
</dbReference>
<evidence type="ECO:0000259" key="9">
    <source>
        <dbReference type="PROSITE" id="PS50237"/>
    </source>
</evidence>
<dbReference type="GO" id="GO:0000209">
    <property type="term" value="P:protein polyubiquitination"/>
    <property type="evidence" value="ECO:0007669"/>
    <property type="project" value="TreeGrafter"/>
</dbReference>
<dbReference type="InterPro" id="IPR035983">
    <property type="entry name" value="Hect_E3_ubiquitin_ligase"/>
</dbReference>
<evidence type="ECO:0000256" key="1">
    <source>
        <dbReference type="ARBA" id="ARBA00000885"/>
    </source>
</evidence>
<evidence type="ECO:0000256" key="2">
    <source>
        <dbReference type="ARBA" id="ARBA00004906"/>
    </source>
</evidence>
<dbReference type="AlphaFoldDB" id="A0A9D4L946"/>
<evidence type="ECO:0000256" key="5">
    <source>
        <dbReference type="ARBA" id="ARBA00022786"/>
    </source>
</evidence>
<dbReference type="Pfam" id="PF25916">
    <property type="entry name" value="AREL1_PH-like"/>
    <property type="match status" value="1"/>
</dbReference>
<dbReference type="InterPro" id="IPR000569">
    <property type="entry name" value="HECT_dom"/>
</dbReference>
<comment type="catalytic activity">
    <reaction evidence="1">
        <text>S-ubiquitinyl-[E2 ubiquitin-conjugating enzyme]-L-cysteine + [acceptor protein]-L-lysine = [E2 ubiquitin-conjugating enzyme]-L-cysteine + N(6)-ubiquitinyl-[acceptor protein]-L-lysine.</text>
        <dbReference type="EC" id="2.3.2.26"/>
    </reaction>
</comment>
<keyword evidence="4" id="KW-0808">Transferase</keyword>
<reference evidence="10" key="1">
    <citation type="journal article" date="2019" name="bioRxiv">
        <title>The Genome of the Zebra Mussel, Dreissena polymorpha: A Resource for Invasive Species Research.</title>
        <authorList>
            <person name="McCartney M.A."/>
            <person name="Auch B."/>
            <person name="Kono T."/>
            <person name="Mallez S."/>
            <person name="Zhang Y."/>
            <person name="Obille A."/>
            <person name="Becker A."/>
            <person name="Abrahante J.E."/>
            <person name="Garbe J."/>
            <person name="Badalamenti J.P."/>
            <person name="Herman A."/>
            <person name="Mangelson H."/>
            <person name="Liachko I."/>
            <person name="Sullivan S."/>
            <person name="Sone E.D."/>
            <person name="Koren S."/>
            <person name="Silverstein K.A.T."/>
            <person name="Beckman K.B."/>
            <person name="Gohl D.M."/>
        </authorList>
    </citation>
    <scope>NUCLEOTIDE SEQUENCE</scope>
    <source>
        <strain evidence="10">Duluth1</strain>
        <tissue evidence="10">Whole animal</tissue>
    </source>
</reference>
<feature type="domain" description="HECT" evidence="9">
    <location>
        <begin position="624"/>
        <end position="972"/>
    </location>
</feature>
<comment type="caution">
    <text evidence="10">The sequence shown here is derived from an EMBL/GenBank/DDBJ whole genome shotgun (WGS) entry which is preliminary data.</text>
</comment>
<dbReference type="Proteomes" id="UP000828390">
    <property type="component" value="Unassembled WGS sequence"/>
</dbReference>
<dbReference type="InterPro" id="IPR017868">
    <property type="entry name" value="Filamin/ABP280_repeat-like"/>
</dbReference>